<organism evidence="4 5">
    <name type="scientific">Ruthenibacterium intestinale</name>
    <dbReference type="NCBI Taxonomy" id="3133163"/>
    <lineage>
        <taxon>Bacteria</taxon>
        <taxon>Bacillati</taxon>
        <taxon>Bacillota</taxon>
        <taxon>Clostridia</taxon>
        <taxon>Eubacteriales</taxon>
        <taxon>Oscillospiraceae</taxon>
        <taxon>Ruthenibacterium</taxon>
    </lineage>
</organism>
<feature type="compositionally biased region" description="Low complexity" evidence="1">
    <location>
        <begin position="198"/>
        <end position="237"/>
    </location>
</feature>
<accession>A0ABV1GGQ2</accession>
<dbReference type="EMBL" id="JBBMFA010000101">
    <property type="protein sequence ID" value="MEQ2521046.1"/>
    <property type="molecule type" value="Genomic_DNA"/>
</dbReference>
<protein>
    <recommendedName>
        <fullName evidence="3">Anti-sigma factor RsgI-like middle domain-containing protein</fullName>
    </recommendedName>
</protein>
<gene>
    <name evidence="4" type="ORF">WMO24_11500</name>
</gene>
<feature type="region of interest" description="Disordered" evidence="1">
    <location>
        <begin position="188"/>
        <end position="320"/>
    </location>
</feature>
<dbReference type="Pfam" id="PF23750">
    <property type="entry name" value="RsgI_M"/>
    <property type="match status" value="1"/>
</dbReference>
<comment type="caution">
    <text evidence="4">The sequence shown here is derived from an EMBL/GenBank/DDBJ whole genome shotgun (WGS) entry which is preliminary data.</text>
</comment>
<evidence type="ECO:0000313" key="4">
    <source>
        <dbReference type="EMBL" id="MEQ2521046.1"/>
    </source>
</evidence>
<feature type="compositionally biased region" description="Acidic residues" evidence="1">
    <location>
        <begin position="285"/>
        <end position="320"/>
    </location>
</feature>
<keyword evidence="2" id="KW-1133">Transmembrane helix</keyword>
<evidence type="ECO:0000256" key="2">
    <source>
        <dbReference type="SAM" id="Phobius"/>
    </source>
</evidence>
<dbReference type="InterPro" id="IPR055431">
    <property type="entry name" value="RsgI_M"/>
</dbReference>
<reference evidence="4 5" key="1">
    <citation type="submission" date="2024-03" db="EMBL/GenBank/DDBJ databases">
        <title>Human intestinal bacterial collection.</title>
        <authorList>
            <person name="Pauvert C."/>
            <person name="Hitch T.C.A."/>
            <person name="Clavel T."/>
        </authorList>
    </citation>
    <scope>NUCLEOTIDE SEQUENCE [LARGE SCALE GENOMIC DNA]</scope>
    <source>
        <strain evidence="4 5">CLA-JM-H11</strain>
    </source>
</reference>
<keyword evidence="2" id="KW-0472">Membrane</keyword>
<dbReference type="Proteomes" id="UP001477672">
    <property type="component" value="Unassembled WGS sequence"/>
</dbReference>
<feature type="domain" description="Anti-sigma factor RsgI-like middle" evidence="3">
    <location>
        <begin position="83"/>
        <end position="202"/>
    </location>
</feature>
<name>A0ABV1GGQ2_9FIRM</name>
<evidence type="ECO:0000256" key="1">
    <source>
        <dbReference type="SAM" id="MobiDB-lite"/>
    </source>
</evidence>
<dbReference type="RefSeq" id="WP_349216587.1">
    <property type="nucleotide sequence ID" value="NZ_JBBMFA010000101.1"/>
</dbReference>
<evidence type="ECO:0000259" key="3">
    <source>
        <dbReference type="Pfam" id="PF23750"/>
    </source>
</evidence>
<feature type="transmembrane region" description="Helical" evidence="2">
    <location>
        <begin position="52"/>
        <end position="76"/>
    </location>
</feature>
<sequence>MSYLVMECHPGYAVLLDEEGRFLKAANLRYETGQTVYDPVLMKETPERQRHTVRWIGSGIAAIAACFLLFFGIGYYQNYLQPYSSIYLTINPEVQMDLNRQGTVVGLTGTNEDGKTLLEGYDRKGKDKVTVADELIDRAIEMGFLSEGGRVSFSIDSPDEALFREYGTELRTKVTEHLDGRITITIEITNHQDGQGQESPENSSSSTPSRPSTSQPESTSPSSSEPSHPVVVPPTSSNATDYDDTDYGPDNDGVTDYTPPASSSPAYTDTDYGPGSDGVTNYTDGDTDYDPDNKDDDNDDDNNDGDSGYDDDDNDPDDDD</sequence>
<evidence type="ECO:0000313" key="5">
    <source>
        <dbReference type="Proteomes" id="UP001477672"/>
    </source>
</evidence>
<proteinExistence type="predicted"/>
<keyword evidence="5" id="KW-1185">Reference proteome</keyword>
<keyword evidence="2" id="KW-0812">Transmembrane</keyword>
<feature type="compositionally biased region" description="Polar residues" evidence="1">
    <location>
        <begin position="188"/>
        <end position="197"/>
    </location>
</feature>